<dbReference type="Proteomes" id="UP000051330">
    <property type="component" value="Unassembled WGS sequence"/>
</dbReference>
<name>A0A0R1N277_9LACO</name>
<sequence length="146" mass="16655">MQGMSKVYEVWNQGDPEYGKTVTYVQAETVGKAKVKALVEFEDTDFVELRAKRIPWADGLDNIDNFDYPFQWHLLHHGYSVCLGVDYQDCVDPEDVPMIAAYGGLKDFDMALVRASVDKMPSSYEIEMARDLWGHGKMKLGDDYES</sequence>
<comment type="caution">
    <text evidence="1">The sequence shown here is derived from an EMBL/GenBank/DDBJ whole genome shotgun (WGS) entry which is preliminary data.</text>
</comment>
<dbReference type="EMBL" id="AZEC01000014">
    <property type="protein sequence ID" value="KRL10747.1"/>
    <property type="molecule type" value="Genomic_DNA"/>
</dbReference>
<accession>A0A0R1N277</accession>
<evidence type="ECO:0000313" key="2">
    <source>
        <dbReference type="Proteomes" id="UP000051330"/>
    </source>
</evidence>
<dbReference type="PATRIC" id="fig|1423792.3.peg.907"/>
<keyword evidence="2" id="KW-1185">Reference proteome</keyword>
<protein>
    <submittedName>
        <fullName evidence="1">Uncharacterized protein</fullName>
    </submittedName>
</protein>
<dbReference type="STRING" id="1423792.FD09_GL000890"/>
<organism evidence="1 2">
    <name type="scientific">Schleiferilactobacillus perolens DSM 12744</name>
    <dbReference type="NCBI Taxonomy" id="1423792"/>
    <lineage>
        <taxon>Bacteria</taxon>
        <taxon>Bacillati</taxon>
        <taxon>Bacillota</taxon>
        <taxon>Bacilli</taxon>
        <taxon>Lactobacillales</taxon>
        <taxon>Lactobacillaceae</taxon>
        <taxon>Schleiferilactobacillus</taxon>
    </lineage>
</organism>
<dbReference type="AlphaFoldDB" id="A0A0R1N277"/>
<proteinExistence type="predicted"/>
<gene>
    <name evidence="1" type="ORF">FD09_GL000890</name>
</gene>
<reference evidence="1 2" key="1">
    <citation type="journal article" date="2015" name="Genome Announc.">
        <title>Expanding the biotechnology potential of lactobacilli through comparative genomics of 213 strains and associated genera.</title>
        <authorList>
            <person name="Sun Z."/>
            <person name="Harris H.M."/>
            <person name="McCann A."/>
            <person name="Guo C."/>
            <person name="Argimon S."/>
            <person name="Zhang W."/>
            <person name="Yang X."/>
            <person name="Jeffery I.B."/>
            <person name="Cooney J.C."/>
            <person name="Kagawa T.F."/>
            <person name="Liu W."/>
            <person name="Song Y."/>
            <person name="Salvetti E."/>
            <person name="Wrobel A."/>
            <person name="Rasinkangas P."/>
            <person name="Parkhill J."/>
            <person name="Rea M.C."/>
            <person name="O'Sullivan O."/>
            <person name="Ritari J."/>
            <person name="Douillard F.P."/>
            <person name="Paul Ross R."/>
            <person name="Yang R."/>
            <person name="Briner A.E."/>
            <person name="Felis G.E."/>
            <person name="de Vos W.M."/>
            <person name="Barrangou R."/>
            <person name="Klaenhammer T.R."/>
            <person name="Caufield P.W."/>
            <person name="Cui Y."/>
            <person name="Zhang H."/>
            <person name="O'Toole P.W."/>
        </authorList>
    </citation>
    <scope>NUCLEOTIDE SEQUENCE [LARGE SCALE GENOMIC DNA]</scope>
    <source>
        <strain evidence="1 2">DSM 12744</strain>
    </source>
</reference>
<evidence type="ECO:0000313" key="1">
    <source>
        <dbReference type="EMBL" id="KRL10747.1"/>
    </source>
</evidence>